<protein>
    <submittedName>
        <fullName evidence="1">Uncharacterized protein</fullName>
    </submittedName>
</protein>
<comment type="caution">
    <text evidence="1">The sequence shown here is derived from an EMBL/GenBank/DDBJ whole genome shotgun (WGS) entry which is preliminary data.</text>
</comment>
<dbReference type="Proteomes" id="UP001180754">
    <property type="component" value="Unassembled WGS sequence"/>
</dbReference>
<name>A0ABU2XJ87_9ACTN</name>
<keyword evidence="2" id="KW-1185">Reference proteome</keyword>
<evidence type="ECO:0000313" key="2">
    <source>
        <dbReference type="Proteomes" id="UP001180754"/>
    </source>
</evidence>
<proteinExistence type="predicted"/>
<sequence length="100" mass="10894">MRIERHQIGEAAVSAALEDFANRIGSMVHSMSRAGRISTYEWELIAEEFLDYLGALSVGTPDLDTPEAKAVLDNATEAAAGAVAYAAYYPTNHFQVFLDL</sequence>
<gene>
    <name evidence="1" type="ORF">RND15_24800</name>
</gene>
<dbReference type="EMBL" id="JAVRFD010000012">
    <property type="protein sequence ID" value="MDT0545907.1"/>
    <property type="molecule type" value="Genomic_DNA"/>
</dbReference>
<reference evidence="1" key="1">
    <citation type="submission" date="2024-05" db="EMBL/GenBank/DDBJ databases">
        <title>30 novel species of actinomycetes from the DSMZ collection.</title>
        <authorList>
            <person name="Nouioui I."/>
        </authorList>
    </citation>
    <scope>NUCLEOTIDE SEQUENCE</scope>
    <source>
        <strain evidence="1">DSM 41529</strain>
    </source>
</reference>
<organism evidence="1 2">
    <name type="scientific">Streptomyces lonegramiae</name>
    <dbReference type="NCBI Taxonomy" id="3075524"/>
    <lineage>
        <taxon>Bacteria</taxon>
        <taxon>Bacillati</taxon>
        <taxon>Actinomycetota</taxon>
        <taxon>Actinomycetes</taxon>
        <taxon>Kitasatosporales</taxon>
        <taxon>Streptomycetaceae</taxon>
        <taxon>Streptomyces</taxon>
    </lineage>
</organism>
<evidence type="ECO:0000313" key="1">
    <source>
        <dbReference type="EMBL" id="MDT0545907.1"/>
    </source>
</evidence>
<accession>A0ABU2XJ87</accession>